<gene>
    <name evidence="3" type="ORF">AALP_AAs42394U000100</name>
</gene>
<feature type="non-terminal residue" evidence="3">
    <location>
        <position position="1"/>
    </location>
</feature>
<evidence type="ECO:0000313" key="4">
    <source>
        <dbReference type="Proteomes" id="UP000029120"/>
    </source>
</evidence>
<dbReference type="Pfam" id="PF03078">
    <property type="entry name" value="ATHILA"/>
    <property type="match status" value="1"/>
</dbReference>
<evidence type="ECO:0000256" key="1">
    <source>
        <dbReference type="SAM" id="MobiDB-lite"/>
    </source>
</evidence>
<dbReference type="Proteomes" id="UP000029120">
    <property type="component" value="Unassembled WGS sequence"/>
</dbReference>
<dbReference type="InterPro" id="IPR004312">
    <property type="entry name" value="ATHILA_Orf1_C"/>
</dbReference>
<keyword evidence="4" id="KW-1185">Reference proteome</keyword>
<dbReference type="Gramene" id="KFK22073">
    <property type="protein sequence ID" value="KFK22073"/>
    <property type="gene ID" value="AALP_AAs42394U000100"/>
</dbReference>
<feature type="compositionally biased region" description="Acidic residues" evidence="1">
    <location>
        <begin position="318"/>
        <end position="329"/>
    </location>
</feature>
<accession>A0A087FWS1</accession>
<reference evidence="4" key="1">
    <citation type="journal article" date="2015" name="Nat. Plants">
        <title>Genome expansion of Arabis alpina linked with retrotransposition and reduced symmetric DNA methylation.</title>
        <authorList>
            <person name="Willing E.M."/>
            <person name="Rawat V."/>
            <person name="Mandakova T."/>
            <person name="Maumus F."/>
            <person name="James G.V."/>
            <person name="Nordstroem K.J."/>
            <person name="Becker C."/>
            <person name="Warthmann N."/>
            <person name="Chica C."/>
            <person name="Szarzynska B."/>
            <person name="Zytnicki M."/>
            <person name="Albani M.C."/>
            <person name="Kiefer C."/>
            <person name="Bergonzi S."/>
            <person name="Castaings L."/>
            <person name="Mateos J.L."/>
            <person name="Berns M.C."/>
            <person name="Bujdoso N."/>
            <person name="Piofczyk T."/>
            <person name="de Lorenzo L."/>
            <person name="Barrero-Sicilia C."/>
            <person name="Mateos I."/>
            <person name="Piednoel M."/>
            <person name="Hagmann J."/>
            <person name="Chen-Min-Tao R."/>
            <person name="Iglesias-Fernandez R."/>
            <person name="Schuster S.C."/>
            <person name="Alonso-Blanco C."/>
            <person name="Roudier F."/>
            <person name="Carbonero P."/>
            <person name="Paz-Ares J."/>
            <person name="Davis S.J."/>
            <person name="Pecinka A."/>
            <person name="Quesneville H."/>
            <person name="Colot V."/>
            <person name="Lysak M.A."/>
            <person name="Weigel D."/>
            <person name="Coupland G."/>
            <person name="Schneeberger K."/>
        </authorList>
    </citation>
    <scope>NUCLEOTIDE SEQUENCE [LARGE SCALE GENOMIC DNA]</scope>
    <source>
        <strain evidence="4">cv. Pajares</strain>
    </source>
</reference>
<sequence>DALQTGGNETLTFKIEGVRYRVSLRQLCDVYGFPPERDNVILPPAFSKMKVFWGLFGAGEFAGNRASHTDIRHPILRYVTRLLSNTVLYRNEPGKVRHDELLALYYLISDDITWQSYGDLLVDPNWGAILADRLVEHKTAPFTLGTGKDFRAGSLITPILEFCGIDCTRYAAIRIPCSIDNMHMVSATWIGSDRQWLIRGDSRTQFQILLPFPALTDIRVGTAALYFQPDQCQHVVSRRTTRRASTRRRGVSFSASAAAASTSSARRLAPLSQVDIDLVQRWIVTSIQTLWDAFADLSRCGCVRPRSPTTPPACSPLTEEDDEEDEEED</sequence>
<feature type="domain" description="Arabidopsis retrotransposon Orf1 C-terminal" evidence="2">
    <location>
        <begin position="10"/>
        <end position="232"/>
    </location>
</feature>
<organism evidence="3 4">
    <name type="scientific">Arabis alpina</name>
    <name type="common">Alpine rock-cress</name>
    <dbReference type="NCBI Taxonomy" id="50452"/>
    <lineage>
        <taxon>Eukaryota</taxon>
        <taxon>Viridiplantae</taxon>
        <taxon>Streptophyta</taxon>
        <taxon>Embryophyta</taxon>
        <taxon>Tracheophyta</taxon>
        <taxon>Spermatophyta</taxon>
        <taxon>Magnoliopsida</taxon>
        <taxon>eudicotyledons</taxon>
        <taxon>Gunneridae</taxon>
        <taxon>Pentapetalae</taxon>
        <taxon>rosids</taxon>
        <taxon>malvids</taxon>
        <taxon>Brassicales</taxon>
        <taxon>Brassicaceae</taxon>
        <taxon>Arabideae</taxon>
        <taxon>Arabis</taxon>
    </lineage>
</organism>
<feature type="region of interest" description="Disordered" evidence="1">
    <location>
        <begin position="305"/>
        <end position="329"/>
    </location>
</feature>
<evidence type="ECO:0000313" key="3">
    <source>
        <dbReference type="EMBL" id="KFK22073.1"/>
    </source>
</evidence>
<dbReference type="eggNOG" id="KOG0017">
    <property type="taxonomic scope" value="Eukaryota"/>
</dbReference>
<evidence type="ECO:0000259" key="2">
    <source>
        <dbReference type="Pfam" id="PF03078"/>
    </source>
</evidence>
<proteinExistence type="predicted"/>
<dbReference type="AlphaFoldDB" id="A0A087FWS1"/>
<protein>
    <recommendedName>
        <fullName evidence="2">Arabidopsis retrotransposon Orf1 C-terminal domain-containing protein</fullName>
    </recommendedName>
</protein>
<dbReference type="OrthoDB" id="1112236at2759"/>
<dbReference type="EMBL" id="KL992860">
    <property type="protein sequence ID" value="KFK22073.1"/>
    <property type="molecule type" value="Genomic_DNA"/>
</dbReference>
<name>A0A087FWS1_ARAAL</name>